<dbReference type="EMBL" id="AUZM01000008">
    <property type="protein sequence ID" value="ERT08684.1"/>
    <property type="molecule type" value="Genomic_DNA"/>
</dbReference>
<organism evidence="2 3">
    <name type="scientific">Lyngbya aestuarii BL J</name>
    <dbReference type="NCBI Taxonomy" id="1348334"/>
    <lineage>
        <taxon>Bacteria</taxon>
        <taxon>Bacillati</taxon>
        <taxon>Cyanobacteriota</taxon>
        <taxon>Cyanophyceae</taxon>
        <taxon>Oscillatoriophycideae</taxon>
        <taxon>Oscillatoriales</taxon>
        <taxon>Microcoleaceae</taxon>
        <taxon>Lyngbya</taxon>
    </lineage>
</organism>
<dbReference type="Proteomes" id="UP000017127">
    <property type="component" value="Unassembled WGS sequence"/>
</dbReference>
<comment type="caution">
    <text evidence="2">The sequence shown here is derived from an EMBL/GenBank/DDBJ whole genome shotgun (WGS) entry which is preliminary data.</text>
</comment>
<proteinExistence type="predicted"/>
<protein>
    <submittedName>
        <fullName evidence="2">Uncharacterized protein</fullName>
    </submittedName>
</protein>
<evidence type="ECO:0000313" key="2">
    <source>
        <dbReference type="EMBL" id="ERT08684.1"/>
    </source>
</evidence>
<feature type="region of interest" description="Disordered" evidence="1">
    <location>
        <begin position="39"/>
        <end position="58"/>
    </location>
</feature>
<evidence type="ECO:0000313" key="3">
    <source>
        <dbReference type="Proteomes" id="UP000017127"/>
    </source>
</evidence>
<name>U7QL44_9CYAN</name>
<accession>U7QL44</accession>
<reference evidence="2 3" key="1">
    <citation type="journal article" date="2013" name="Front. Microbiol.">
        <title>Comparative genomic analyses of the cyanobacterium, Lyngbya aestuarii BL J, a powerful hydrogen producer.</title>
        <authorList>
            <person name="Kothari A."/>
            <person name="Vaughn M."/>
            <person name="Garcia-Pichel F."/>
        </authorList>
    </citation>
    <scope>NUCLEOTIDE SEQUENCE [LARGE SCALE GENOMIC DNA]</scope>
    <source>
        <strain evidence="2 3">BL J</strain>
    </source>
</reference>
<evidence type="ECO:0000256" key="1">
    <source>
        <dbReference type="SAM" id="MobiDB-lite"/>
    </source>
</evidence>
<keyword evidence="3" id="KW-1185">Reference proteome</keyword>
<dbReference type="AlphaFoldDB" id="U7QL44"/>
<gene>
    <name evidence="2" type="ORF">M595_1250</name>
</gene>
<sequence length="58" mass="7056">MWKDSVLDEIYRIREEYAQSFNYDLQAICDHLRKKQAESGRQIISEPFKPRKQPNKTR</sequence>